<dbReference type="InterPro" id="IPR029062">
    <property type="entry name" value="Class_I_gatase-like"/>
</dbReference>
<dbReference type="Proteomes" id="UP000239388">
    <property type="component" value="Unassembled WGS sequence"/>
</dbReference>
<name>A0A2S8GE89_9BACT</name>
<feature type="signal peptide" evidence="1">
    <location>
        <begin position="1"/>
        <end position="26"/>
    </location>
</feature>
<gene>
    <name evidence="2" type="ORF">C5Y98_01020</name>
</gene>
<dbReference type="AlphaFoldDB" id="A0A2S8GE89"/>
<evidence type="ECO:0000313" key="2">
    <source>
        <dbReference type="EMBL" id="PQO42766.1"/>
    </source>
</evidence>
<feature type="chain" id="PRO_5015461501" description="Biofilm PGA synthesis protein PgaB" evidence="1">
    <location>
        <begin position="27"/>
        <end position="287"/>
    </location>
</feature>
<protein>
    <recommendedName>
        <fullName evidence="4">Biofilm PGA synthesis protein PgaB</fullName>
    </recommendedName>
</protein>
<proteinExistence type="predicted"/>
<dbReference type="RefSeq" id="WP_105350735.1">
    <property type="nucleotide sequence ID" value="NZ_PUIB01000002.1"/>
</dbReference>
<accession>A0A2S8GE89</accession>
<organism evidence="2 3">
    <name type="scientific">Blastopirellula marina</name>
    <dbReference type="NCBI Taxonomy" id="124"/>
    <lineage>
        <taxon>Bacteria</taxon>
        <taxon>Pseudomonadati</taxon>
        <taxon>Planctomycetota</taxon>
        <taxon>Planctomycetia</taxon>
        <taxon>Pirellulales</taxon>
        <taxon>Pirellulaceae</taxon>
        <taxon>Blastopirellula</taxon>
    </lineage>
</organism>
<comment type="caution">
    <text evidence="2">The sequence shown here is derived from an EMBL/GenBank/DDBJ whole genome shotgun (WGS) entry which is preliminary data.</text>
</comment>
<dbReference type="SUPFAM" id="SSF52317">
    <property type="entry name" value="Class I glutamine amidotransferase-like"/>
    <property type="match status" value="1"/>
</dbReference>
<evidence type="ECO:0008006" key="4">
    <source>
        <dbReference type="Google" id="ProtNLM"/>
    </source>
</evidence>
<reference evidence="2 3" key="1">
    <citation type="submission" date="2018-02" db="EMBL/GenBank/DDBJ databases">
        <title>Comparative genomes isolates from brazilian mangrove.</title>
        <authorList>
            <person name="Araujo J.E."/>
            <person name="Taketani R.G."/>
            <person name="Silva M.C.P."/>
            <person name="Loureco M.V."/>
            <person name="Andreote F.D."/>
        </authorList>
    </citation>
    <scope>NUCLEOTIDE SEQUENCE [LARGE SCALE GENOMIC DNA]</scope>
    <source>
        <strain evidence="2 3">NAP PRIS-MGV</strain>
    </source>
</reference>
<dbReference type="Gene3D" id="3.40.50.880">
    <property type="match status" value="1"/>
</dbReference>
<evidence type="ECO:0000256" key="1">
    <source>
        <dbReference type="SAM" id="SignalP"/>
    </source>
</evidence>
<sequence length="287" mass="30158">MIKHPAVCSLVASCVALLVCVSPSFGETPDTSQEKTSQPIRVGVLSSAAEPGKNTSQGLYIKILRNAGMEAKAVSAEAVRAGALNDLDIFIIGGGSGTAFNKALGAEGGELVEKFVEQGGGVLASCAGGYSFARGHSEALSYVEIANAVIIDNENRRWARGKGNVEIETGYDKAPTVTMFYANGPLWKITDEPGFGVTKALGSFRTDIKKKGDEGGVMPGTPAILGGTYGKGRFVLFSAHPEFHWKLGNPPLVADAARWVVQGELKPGEDVNWASVFPSSGQPKEEK</sequence>
<evidence type="ECO:0000313" key="3">
    <source>
        <dbReference type="Proteomes" id="UP000239388"/>
    </source>
</evidence>
<dbReference type="EMBL" id="PUIB01000002">
    <property type="protein sequence ID" value="PQO42766.1"/>
    <property type="molecule type" value="Genomic_DNA"/>
</dbReference>
<dbReference type="OrthoDB" id="270815at2"/>
<keyword evidence="1" id="KW-0732">Signal</keyword>